<evidence type="ECO:0008006" key="3">
    <source>
        <dbReference type="Google" id="ProtNLM"/>
    </source>
</evidence>
<dbReference type="STRING" id="1095630.A0A2J6SI07"/>
<dbReference type="AlphaFoldDB" id="A0A2J6SI07"/>
<dbReference type="EMBL" id="KZ613913">
    <property type="protein sequence ID" value="PMD50360.1"/>
    <property type="molecule type" value="Genomic_DNA"/>
</dbReference>
<dbReference type="Proteomes" id="UP000235371">
    <property type="component" value="Unassembled WGS sequence"/>
</dbReference>
<gene>
    <name evidence="1" type="ORF">K444DRAFT_637737</name>
</gene>
<dbReference type="GeneID" id="36592241"/>
<dbReference type="GO" id="GO:0005737">
    <property type="term" value="C:cytoplasm"/>
    <property type="evidence" value="ECO:0007669"/>
    <property type="project" value="TreeGrafter"/>
</dbReference>
<dbReference type="PANTHER" id="PTHR10655">
    <property type="entry name" value="LYSOPHOSPHOLIPASE-RELATED"/>
    <property type="match status" value="1"/>
</dbReference>
<organism evidence="1 2">
    <name type="scientific">Hyaloscypha bicolor E</name>
    <dbReference type="NCBI Taxonomy" id="1095630"/>
    <lineage>
        <taxon>Eukaryota</taxon>
        <taxon>Fungi</taxon>
        <taxon>Dikarya</taxon>
        <taxon>Ascomycota</taxon>
        <taxon>Pezizomycotina</taxon>
        <taxon>Leotiomycetes</taxon>
        <taxon>Helotiales</taxon>
        <taxon>Hyaloscyphaceae</taxon>
        <taxon>Hyaloscypha</taxon>
        <taxon>Hyaloscypha bicolor</taxon>
    </lineage>
</organism>
<protein>
    <recommendedName>
        <fullName evidence="3">Phospholipase/carboxylesterase/thioesterase domain-containing protein</fullName>
    </recommendedName>
</protein>
<proteinExistence type="predicted"/>
<keyword evidence="2" id="KW-1185">Reference proteome</keyword>
<dbReference type="InterPro" id="IPR029058">
    <property type="entry name" value="AB_hydrolase_fold"/>
</dbReference>
<dbReference type="PANTHER" id="PTHR10655:SF64">
    <property type="entry name" value="PHOSPHOLIPASE_CARBOXYLESTERASE_THIOESTERASE DOMAIN-CONTAINING PROTEIN"/>
    <property type="match status" value="1"/>
</dbReference>
<dbReference type="RefSeq" id="XP_024727264.1">
    <property type="nucleotide sequence ID" value="XM_024884164.1"/>
</dbReference>
<dbReference type="Gene3D" id="3.40.50.1820">
    <property type="entry name" value="alpha/beta hydrolase"/>
    <property type="match status" value="1"/>
</dbReference>
<dbReference type="OrthoDB" id="2418081at2759"/>
<evidence type="ECO:0000313" key="2">
    <source>
        <dbReference type="Proteomes" id="UP000235371"/>
    </source>
</evidence>
<dbReference type="GO" id="GO:0052689">
    <property type="term" value="F:carboxylic ester hydrolase activity"/>
    <property type="evidence" value="ECO:0007669"/>
    <property type="project" value="TreeGrafter"/>
</dbReference>
<reference evidence="1 2" key="1">
    <citation type="submission" date="2016-04" db="EMBL/GenBank/DDBJ databases">
        <title>A degradative enzymes factory behind the ericoid mycorrhizal symbiosis.</title>
        <authorList>
            <consortium name="DOE Joint Genome Institute"/>
            <person name="Martino E."/>
            <person name="Morin E."/>
            <person name="Grelet G."/>
            <person name="Kuo A."/>
            <person name="Kohler A."/>
            <person name="Daghino S."/>
            <person name="Barry K."/>
            <person name="Choi C."/>
            <person name="Cichocki N."/>
            <person name="Clum A."/>
            <person name="Copeland A."/>
            <person name="Hainaut M."/>
            <person name="Haridas S."/>
            <person name="Labutti K."/>
            <person name="Lindquist E."/>
            <person name="Lipzen A."/>
            <person name="Khouja H.-R."/>
            <person name="Murat C."/>
            <person name="Ohm R."/>
            <person name="Olson A."/>
            <person name="Spatafora J."/>
            <person name="Veneault-Fourrey C."/>
            <person name="Henrissat B."/>
            <person name="Grigoriev I."/>
            <person name="Martin F."/>
            <person name="Perotto S."/>
        </authorList>
    </citation>
    <scope>NUCLEOTIDE SEQUENCE [LARGE SCALE GENOMIC DNA]</scope>
    <source>
        <strain evidence="1 2">E</strain>
    </source>
</reference>
<dbReference type="InterPro" id="IPR050565">
    <property type="entry name" value="LYPA1-2/EST-like"/>
</dbReference>
<name>A0A2J6SI07_9HELO</name>
<evidence type="ECO:0000313" key="1">
    <source>
        <dbReference type="EMBL" id="PMD50360.1"/>
    </source>
</evidence>
<dbReference type="GO" id="GO:0008474">
    <property type="term" value="F:palmitoyl-(protein) hydrolase activity"/>
    <property type="evidence" value="ECO:0007669"/>
    <property type="project" value="TreeGrafter"/>
</dbReference>
<sequence length="232" mass="26532">MPGYTSPSFAPSADMIEMKNNLLTDVEINTPIHPPLKEHRQTFIILHGRGSSTEEIAPALLSSTNSKNEALQSAFPHAKIIFPTATRSRPYIFKEVRTESFSSLLIHQWFGNWFLQNYLSEREKLSVPGLYACCSYMHKLLKREIQPIGKVNIVPWGSRQGAVPALSTLFTWDGEPFIALVGMSEWLPFSNWLWDFTHGDDSDLHRNPWYDPDSYCRRSMKTAQISTGQQRQ</sequence>
<accession>A0A2J6SI07</accession>
<dbReference type="InParanoid" id="A0A2J6SI07"/>